<dbReference type="SUPFAM" id="SSF160272">
    <property type="entry name" value="Shew3726-like"/>
    <property type="match status" value="1"/>
</dbReference>
<name>A0A212PY14_RHOAC</name>
<gene>
    <name evidence="1" type="ORF">SAMN06265338_101161</name>
</gene>
<dbReference type="InterPro" id="IPR036692">
    <property type="entry name" value="Shew3726-like_sf"/>
</dbReference>
<dbReference type="InterPro" id="IPR009962">
    <property type="entry name" value="DUF1488"/>
</dbReference>
<reference evidence="2" key="1">
    <citation type="submission" date="2017-06" db="EMBL/GenBank/DDBJ databases">
        <authorList>
            <person name="Varghese N."/>
            <person name="Submissions S."/>
        </authorList>
    </citation>
    <scope>NUCLEOTIDE SEQUENCE [LARGE SCALE GENOMIC DNA]</scope>
    <source>
        <strain evidence="2">DSM 137</strain>
    </source>
</reference>
<dbReference type="Pfam" id="PF07369">
    <property type="entry name" value="DUF1488"/>
    <property type="match status" value="1"/>
</dbReference>
<protein>
    <recommendedName>
        <fullName evidence="3">DUF1488 family protein</fullName>
    </recommendedName>
</protein>
<evidence type="ECO:0000313" key="2">
    <source>
        <dbReference type="Proteomes" id="UP000198418"/>
    </source>
</evidence>
<accession>A0A212PY14</accession>
<proteinExistence type="predicted"/>
<keyword evidence="2" id="KW-1185">Reference proteome</keyword>
<dbReference type="Proteomes" id="UP000198418">
    <property type="component" value="Unassembled WGS sequence"/>
</dbReference>
<evidence type="ECO:0008006" key="3">
    <source>
        <dbReference type="Google" id="ProtNLM"/>
    </source>
</evidence>
<evidence type="ECO:0000313" key="1">
    <source>
        <dbReference type="EMBL" id="SNB51985.1"/>
    </source>
</evidence>
<sequence length="91" mass="10269">MIMTLAFLNPSRAFDGARNAVSFIGHDGMFEIRFFVEAAALASRQERKATMSEAEFLSAFDAMRPSIQDVARDVYSRRRSNLNTLSVADFR</sequence>
<dbReference type="EMBL" id="FYDG01000001">
    <property type="protein sequence ID" value="SNB51985.1"/>
    <property type="molecule type" value="Genomic_DNA"/>
</dbReference>
<dbReference type="AlphaFoldDB" id="A0A212PY14"/>
<organism evidence="1 2">
    <name type="scientific">Rhodoblastus acidophilus</name>
    <name type="common">Rhodopseudomonas acidophila</name>
    <dbReference type="NCBI Taxonomy" id="1074"/>
    <lineage>
        <taxon>Bacteria</taxon>
        <taxon>Pseudomonadati</taxon>
        <taxon>Pseudomonadota</taxon>
        <taxon>Alphaproteobacteria</taxon>
        <taxon>Hyphomicrobiales</taxon>
        <taxon>Rhodoblastaceae</taxon>
        <taxon>Rhodoblastus</taxon>
    </lineage>
</organism>